<accession>A0A438EWJ5</accession>
<dbReference type="GO" id="GO:0000428">
    <property type="term" value="C:DNA-directed RNA polymerase complex"/>
    <property type="evidence" value="ECO:0007669"/>
    <property type="project" value="UniProtKB-KW"/>
</dbReference>
<dbReference type="Pfam" id="PF06870">
    <property type="entry name" value="RNA_pol_I_A49"/>
    <property type="match status" value="1"/>
</dbReference>
<comment type="subcellular location">
    <subcellularLocation>
        <location evidence="1">Nucleus</location>
        <location evidence="1">Nucleolus</location>
    </subcellularLocation>
</comment>
<dbReference type="AlphaFoldDB" id="A0A438EWJ5"/>
<keyword evidence="4" id="KW-0804">Transcription</keyword>
<evidence type="ECO:0000256" key="3">
    <source>
        <dbReference type="ARBA" id="ARBA00022478"/>
    </source>
</evidence>
<comment type="caution">
    <text evidence="6">The sequence shown here is derived from an EMBL/GenBank/DDBJ whole genome shotgun (WGS) entry which is preliminary data.</text>
</comment>
<keyword evidence="5" id="KW-0539">Nucleus</keyword>
<reference evidence="6 7" key="1">
    <citation type="journal article" date="2018" name="PLoS Genet.">
        <title>Population sequencing reveals clonal diversity and ancestral inbreeding in the grapevine cultivar Chardonnay.</title>
        <authorList>
            <person name="Roach M.J."/>
            <person name="Johnson D.L."/>
            <person name="Bohlmann J."/>
            <person name="van Vuuren H.J."/>
            <person name="Jones S.J."/>
            <person name="Pretorius I.S."/>
            <person name="Schmidt S.A."/>
            <person name="Borneman A.R."/>
        </authorList>
    </citation>
    <scope>NUCLEOTIDE SEQUENCE [LARGE SCALE GENOMIC DNA]</scope>
    <source>
        <strain evidence="7">cv. Chardonnay</strain>
        <tissue evidence="6">Leaf</tissue>
    </source>
</reference>
<proteinExistence type="inferred from homology"/>
<keyword evidence="3" id="KW-0240">DNA-directed RNA polymerase</keyword>
<dbReference type="GO" id="GO:0005730">
    <property type="term" value="C:nucleolus"/>
    <property type="evidence" value="ECO:0007669"/>
    <property type="project" value="UniProtKB-SubCell"/>
</dbReference>
<name>A0A438EWJ5_VITVI</name>
<dbReference type="GO" id="GO:0006351">
    <property type="term" value="P:DNA-templated transcription"/>
    <property type="evidence" value="ECO:0007669"/>
    <property type="project" value="InterPro"/>
</dbReference>
<sequence length="88" mass="10290">MFALDSDSRRLTEEKKDLLISYVLVLTLYADEFRTDPSDIARDLRMSAVKLRAHFEHLGCKLVSQNKVTMATLPVPLTFPRLRQKRRR</sequence>
<evidence type="ECO:0000313" key="6">
    <source>
        <dbReference type="EMBL" id="RVW52089.1"/>
    </source>
</evidence>
<evidence type="ECO:0000256" key="4">
    <source>
        <dbReference type="ARBA" id="ARBA00023163"/>
    </source>
</evidence>
<comment type="similarity">
    <text evidence="2">Belongs to the eukaryotic RPA49/POLR1E RNA polymerase subunit family.</text>
</comment>
<dbReference type="InterPro" id="IPR009668">
    <property type="entry name" value="RNA_pol-assoc_fac_A49-like"/>
</dbReference>
<dbReference type="OrthoDB" id="532500at2759"/>
<dbReference type="PANTHER" id="PTHR14440">
    <property type="entry name" value="DNA-DIRECTED RNA POLYMERASE I SUBUNIT RPA49"/>
    <property type="match status" value="1"/>
</dbReference>
<dbReference type="GO" id="GO:0003677">
    <property type="term" value="F:DNA binding"/>
    <property type="evidence" value="ECO:0007669"/>
    <property type="project" value="InterPro"/>
</dbReference>
<evidence type="ECO:0000256" key="2">
    <source>
        <dbReference type="ARBA" id="ARBA00009430"/>
    </source>
</evidence>
<gene>
    <name evidence="6" type="ORF">CK203_111521</name>
</gene>
<dbReference type="EMBL" id="QGNW01001174">
    <property type="protein sequence ID" value="RVW52089.1"/>
    <property type="molecule type" value="Genomic_DNA"/>
</dbReference>
<evidence type="ECO:0000313" key="7">
    <source>
        <dbReference type="Proteomes" id="UP000288805"/>
    </source>
</evidence>
<protein>
    <submittedName>
        <fullName evidence="6">Uncharacterized protein</fullName>
    </submittedName>
</protein>
<organism evidence="6 7">
    <name type="scientific">Vitis vinifera</name>
    <name type="common">Grape</name>
    <dbReference type="NCBI Taxonomy" id="29760"/>
    <lineage>
        <taxon>Eukaryota</taxon>
        <taxon>Viridiplantae</taxon>
        <taxon>Streptophyta</taxon>
        <taxon>Embryophyta</taxon>
        <taxon>Tracheophyta</taxon>
        <taxon>Spermatophyta</taxon>
        <taxon>Magnoliopsida</taxon>
        <taxon>eudicotyledons</taxon>
        <taxon>Gunneridae</taxon>
        <taxon>Pentapetalae</taxon>
        <taxon>rosids</taxon>
        <taxon>Vitales</taxon>
        <taxon>Vitaceae</taxon>
        <taxon>Viteae</taxon>
        <taxon>Vitis</taxon>
    </lineage>
</organism>
<evidence type="ECO:0000256" key="1">
    <source>
        <dbReference type="ARBA" id="ARBA00004604"/>
    </source>
</evidence>
<dbReference type="Proteomes" id="UP000288805">
    <property type="component" value="Unassembled WGS sequence"/>
</dbReference>
<evidence type="ECO:0000256" key="5">
    <source>
        <dbReference type="ARBA" id="ARBA00023242"/>
    </source>
</evidence>